<keyword evidence="3" id="KW-0472">Membrane</keyword>
<evidence type="ECO:0000256" key="7">
    <source>
        <dbReference type="SAM" id="SignalP"/>
    </source>
</evidence>
<comment type="subcellular location">
    <subcellularLocation>
        <location evidence="1">Cell outer membrane</location>
        <topology evidence="1">Lipid-anchor</topology>
    </subcellularLocation>
</comment>
<keyword evidence="4" id="KW-0564">Palmitate</keyword>
<dbReference type="AlphaFoldDB" id="A0A2H0V3L7"/>
<feature type="chain" id="PRO_5013688597" description="Kazal-like domain-containing protein" evidence="7">
    <location>
        <begin position="20"/>
        <end position="75"/>
    </location>
</feature>
<name>A0A2H0V3L7_9BACT</name>
<evidence type="ECO:0008006" key="10">
    <source>
        <dbReference type="Google" id="ProtNLM"/>
    </source>
</evidence>
<comment type="caution">
    <text evidence="8">The sequence shown here is derived from an EMBL/GenBank/DDBJ whole genome shotgun (WGS) entry which is preliminary data.</text>
</comment>
<dbReference type="NCBIfam" id="NF047847">
    <property type="entry name" value="SS_mature_LptM"/>
    <property type="match status" value="1"/>
</dbReference>
<dbReference type="PROSITE" id="PS51257">
    <property type="entry name" value="PROKAR_LIPOPROTEIN"/>
    <property type="match status" value="1"/>
</dbReference>
<evidence type="ECO:0000313" key="8">
    <source>
        <dbReference type="EMBL" id="PIR93029.1"/>
    </source>
</evidence>
<dbReference type="InterPro" id="IPR032831">
    <property type="entry name" value="LptM_cons"/>
</dbReference>
<dbReference type="EMBL" id="PFAR01000037">
    <property type="protein sequence ID" value="PIR93029.1"/>
    <property type="molecule type" value="Genomic_DNA"/>
</dbReference>
<keyword evidence="2 7" id="KW-0732">Signal</keyword>
<accession>A0A2H0V3L7</accession>
<dbReference type="Proteomes" id="UP000228626">
    <property type="component" value="Unassembled WGS sequence"/>
</dbReference>
<keyword evidence="6" id="KW-0449">Lipoprotein</keyword>
<reference evidence="9" key="1">
    <citation type="submission" date="2017-09" db="EMBL/GenBank/DDBJ databases">
        <title>Depth-based differentiation of microbial function through sediment-hosted aquifers and enrichment of novel symbionts in the deep terrestrial subsurface.</title>
        <authorList>
            <person name="Probst A.J."/>
            <person name="Ladd B."/>
            <person name="Jarett J.K."/>
            <person name="Geller-Mcgrath D.E."/>
            <person name="Sieber C.M.K."/>
            <person name="Emerson J.B."/>
            <person name="Anantharaman K."/>
            <person name="Thomas B.C."/>
            <person name="Malmstrom R."/>
            <person name="Stieglmeier M."/>
            <person name="Klingl A."/>
            <person name="Woyke T."/>
            <person name="Ryan C.M."/>
            <person name="Banfield J.F."/>
        </authorList>
    </citation>
    <scope>NUCLEOTIDE SEQUENCE [LARGE SCALE GENOMIC DNA]</scope>
</reference>
<gene>
    <name evidence="8" type="ORF">COT99_03110</name>
</gene>
<organism evidence="8 9">
    <name type="scientific">Candidatus Falkowbacteria bacterium CG10_big_fil_rev_8_21_14_0_10_43_10</name>
    <dbReference type="NCBI Taxonomy" id="1974567"/>
    <lineage>
        <taxon>Bacteria</taxon>
        <taxon>Candidatus Falkowiibacteriota</taxon>
    </lineage>
</organism>
<evidence type="ECO:0000256" key="2">
    <source>
        <dbReference type="ARBA" id="ARBA00022729"/>
    </source>
</evidence>
<sequence>MKKRIFIPLLLLALGGALSGCGQKKEINCEEIDYNKCGEYSEQCQVCPDGINSPRQSCHPVAFCRNFENLDGTQQ</sequence>
<evidence type="ECO:0000313" key="9">
    <source>
        <dbReference type="Proteomes" id="UP000228626"/>
    </source>
</evidence>
<evidence type="ECO:0000256" key="5">
    <source>
        <dbReference type="ARBA" id="ARBA00023237"/>
    </source>
</evidence>
<evidence type="ECO:0000256" key="4">
    <source>
        <dbReference type="ARBA" id="ARBA00023139"/>
    </source>
</evidence>
<feature type="signal peptide" evidence="7">
    <location>
        <begin position="1"/>
        <end position="19"/>
    </location>
</feature>
<keyword evidence="5" id="KW-0998">Cell outer membrane</keyword>
<evidence type="ECO:0000256" key="6">
    <source>
        <dbReference type="ARBA" id="ARBA00023288"/>
    </source>
</evidence>
<evidence type="ECO:0000256" key="3">
    <source>
        <dbReference type="ARBA" id="ARBA00023136"/>
    </source>
</evidence>
<proteinExistence type="predicted"/>
<evidence type="ECO:0000256" key="1">
    <source>
        <dbReference type="ARBA" id="ARBA00004459"/>
    </source>
</evidence>
<protein>
    <recommendedName>
        <fullName evidence="10">Kazal-like domain-containing protein</fullName>
    </recommendedName>
</protein>